<name>Q21Q28_ALBFT</name>
<dbReference type="AlphaFoldDB" id="Q21Q28"/>
<proteinExistence type="predicted"/>
<keyword evidence="2" id="KW-1185">Reference proteome</keyword>
<evidence type="ECO:0000313" key="2">
    <source>
        <dbReference type="Proteomes" id="UP000008332"/>
    </source>
</evidence>
<dbReference type="HOGENOM" id="CLU_2181880_0_0_4"/>
<dbReference type="KEGG" id="rfr:Rfer_4431"/>
<keyword evidence="1" id="KW-0614">Plasmid</keyword>
<evidence type="ECO:0000313" key="1">
    <source>
        <dbReference type="EMBL" id="ABD72117.1"/>
    </source>
</evidence>
<protein>
    <submittedName>
        <fullName evidence="1">Uncharacterized protein</fullName>
    </submittedName>
</protein>
<dbReference type="Proteomes" id="UP000008332">
    <property type="component" value="Plasmid unnamed1"/>
</dbReference>
<sequence length="109" mass="12403">MTLRPQLFEHREPAHVHDFAPGHQKRSGDQQVIVDRLPSAVFGYTFGIYLERYSKLLVWTQAEVTDFVKRKTVLESMSIAGDGIDGRKWIAELNTNESVGLMAVLTTWV</sequence>
<dbReference type="EMBL" id="CP000268">
    <property type="protein sequence ID" value="ABD72117.1"/>
    <property type="molecule type" value="Genomic_DNA"/>
</dbReference>
<gene>
    <name evidence="1" type="ordered locus">Rfer_4431</name>
</gene>
<organism evidence="1 2">
    <name type="scientific">Albidiferax ferrireducens (strain ATCC BAA-621 / DSM 15236 / T118)</name>
    <name type="common">Rhodoferax ferrireducens</name>
    <dbReference type="NCBI Taxonomy" id="338969"/>
    <lineage>
        <taxon>Bacteria</taxon>
        <taxon>Pseudomonadati</taxon>
        <taxon>Pseudomonadota</taxon>
        <taxon>Betaproteobacteria</taxon>
        <taxon>Burkholderiales</taxon>
        <taxon>Comamonadaceae</taxon>
        <taxon>Rhodoferax</taxon>
    </lineage>
</organism>
<accession>Q21Q28</accession>
<dbReference type="RefSeq" id="WP_011458622.1">
    <property type="nucleotide sequence ID" value="NC_007901.1"/>
</dbReference>
<reference evidence="2" key="1">
    <citation type="submission" date="2006-02" db="EMBL/GenBank/DDBJ databases">
        <title>Complete sequence of plasmid 1 of Rhodoferax ferrireducens DSM 15236.</title>
        <authorList>
            <person name="Copeland A."/>
            <person name="Lucas S."/>
            <person name="Lapidus A."/>
            <person name="Barry K."/>
            <person name="Detter J.C."/>
            <person name="Glavina del Rio T."/>
            <person name="Hammon N."/>
            <person name="Israni S."/>
            <person name="Pitluck S."/>
            <person name="Brettin T."/>
            <person name="Bruce D."/>
            <person name="Han C."/>
            <person name="Tapia R."/>
            <person name="Gilna P."/>
            <person name="Kiss H."/>
            <person name="Schmutz J."/>
            <person name="Larimer F."/>
            <person name="Land M."/>
            <person name="Kyrpides N."/>
            <person name="Ivanova N."/>
            <person name="Richardson P."/>
        </authorList>
    </citation>
    <scope>NUCLEOTIDE SEQUENCE [LARGE SCALE GENOMIC DNA]</scope>
    <source>
        <strain evidence="2">ATCC BAA-621 / DSM 15236 / T118</strain>
        <plasmid evidence="2">Plasmid pDSM15236</plasmid>
    </source>
</reference>
<geneLocation type="plasmid" evidence="2">
    <name>pDSM15236</name>
</geneLocation>